<dbReference type="Gene3D" id="3.40.720.10">
    <property type="entry name" value="Alkaline Phosphatase, subunit A"/>
    <property type="match status" value="1"/>
</dbReference>
<feature type="domain" description="Sulfatase N-terminal" evidence="1">
    <location>
        <begin position="12"/>
        <end position="251"/>
    </location>
</feature>
<evidence type="ECO:0000259" key="1">
    <source>
        <dbReference type="Pfam" id="PF00884"/>
    </source>
</evidence>
<dbReference type="InterPro" id="IPR017850">
    <property type="entry name" value="Alkaline_phosphatase_core_sf"/>
</dbReference>
<accession>A0A517R9I1</accession>
<name>A0A517R9I1_9PLAN</name>
<dbReference type="KEGG" id="gaz:Pan241w_06010"/>
<gene>
    <name evidence="2" type="ORF">Pan241w_06010</name>
</gene>
<dbReference type="NCBIfam" id="NF038075">
    <property type="entry name" value="fam_STM4013"/>
    <property type="match status" value="1"/>
</dbReference>
<dbReference type="Proteomes" id="UP000317171">
    <property type="component" value="Chromosome"/>
</dbReference>
<sequence>MINARTCLGTHDILFITLDSLRYDVAVTALQNGLTPHLESLLPKTGWEKRHTPGNFTYAAHQAFFAGFLPTPIEPGRHPRLFGVEFPGSETTTEETCLFQAPNIVAGFAQHNYHTLCIGGVGFFNQQSPLGNTLPDLFQESHWHETFSVTNRFSTKHQIDCILDTLQQQSSEQRLFLFLNISATHQPSCIFTEDATEDSTETQAAALAYADSQLPPLFAAMQKRAPLLCIICSDHGTAFGEEGYWGHRISHPVVWEVPYLECLLPQRGDRK</sequence>
<dbReference type="AlphaFoldDB" id="A0A517R9I1"/>
<dbReference type="InterPro" id="IPR000917">
    <property type="entry name" value="Sulfatase_N"/>
</dbReference>
<dbReference type="InterPro" id="IPR047838">
    <property type="entry name" value="STM4013-like"/>
</dbReference>
<keyword evidence="3" id="KW-1185">Reference proteome</keyword>
<dbReference type="Pfam" id="PF00884">
    <property type="entry name" value="Sulfatase"/>
    <property type="match status" value="1"/>
</dbReference>
<protein>
    <recommendedName>
        <fullName evidence="1">Sulfatase N-terminal domain-containing protein</fullName>
    </recommendedName>
</protein>
<dbReference type="SUPFAM" id="SSF53649">
    <property type="entry name" value="Alkaline phosphatase-like"/>
    <property type="match status" value="1"/>
</dbReference>
<dbReference type="EMBL" id="CP036269">
    <property type="protein sequence ID" value="QDT40544.1"/>
    <property type="molecule type" value="Genomic_DNA"/>
</dbReference>
<evidence type="ECO:0000313" key="3">
    <source>
        <dbReference type="Proteomes" id="UP000317171"/>
    </source>
</evidence>
<reference evidence="2 3" key="1">
    <citation type="submission" date="2019-02" db="EMBL/GenBank/DDBJ databases">
        <title>Deep-cultivation of Planctomycetes and their phenomic and genomic characterization uncovers novel biology.</title>
        <authorList>
            <person name="Wiegand S."/>
            <person name="Jogler M."/>
            <person name="Boedeker C."/>
            <person name="Pinto D."/>
            <person name="Vollmers J."/>
            <person name="Rivas-Marin E."/>
            <person name="Kohn T."/>
            <person name="Peeters S.H."/>
            <person name="Heuer A."/>
            <person name="Rast P."/>
            <person name="Oberbeckmann S."/>
            <person name="Bunk B."/>
            <person name="Jeske O."/>
            <person name="Meyerdierks A."/>
            <person name="Storesund J.E."/>
            <person name="Kallscheuer N."/>
            <person name="Luecker S."/>
            <person name="Lage O.M."/>
            <person name="Pohl T."/>
            <person name="Merkel B.J."/>
            <person name="Hornburger P."/>
            <person name="Mueller R.-W."/>
            <person name="Bruemmer F."/>
            <person name="Labrenz M."/>
            <person name="Spormann A.M."/>
            <person name="Op den Camp H."/>
            <person name="Overmann J."/>
            <person name="Amann R."/>
            <person name="Jetten M.S.M."/>
            <person name="Mascher T."/>
            <person name="Medema M.H."/>
            <person name="Devos D.P."/>
            <person name="Kaster A.-K."/>
            <person name="Ovreas L."/>
            <person name="Rohde M."/>
            <person name="Galperin M.Y."/>
            <person name="Jogler C."/>
        </authorList>
    </citation>
    <scope>NUCLEOTIDE SEQUENCE [LARGE SCALE GENOMIC DNA]</scope>
    <source>
        <strain evidence="2 3">Pan241w</strain>
    </source>
</reference>
<evidence type="ECO:0000313" key="2">
    <source>
        <dbReference type="EMBL" id="QDT40544.1"/>
    </source>
</evidence>
<proteinExistence type="predicted"/>
<dbReference type="OrthoDB" id="9803751at2"/>
<organism evidence="2 3">
    <name type="scientific">Gimesia alba</name>
    <dbReference type="NCBI Taxonomy" id="2527973"/>
    <lineage>
        <taxon>Bacteria</taxon>
        <taxon>Pseudomonadati</taxon>
        <taxon>Planctomycetota</taxon>
        <taxon>Planctomycetia</taxon>
        <taxon>Planctomycetales</taxon>
        <taxon>Planctomycetaceae</taxon>
        <taxon>Gimesia</taxon>
    </lineage>
</organism>
<dbReference type="RefSeq" id="WP_145210681.1">
    <property type="nucleotide sequence ID" value="NZ_CP036269.1"/>
</dbReference>